<dbReference type="Proteomes" id="UP001138500">
    <property type="component" value="Unassembled WGS sequence"/>
</dbReference>
<comment type="caution">
    <text evidence="2">The sequence shown here is derived from an EMBL/GenBank/DDBJ whole genome shotgun (WGS) entry which is preliminary data.</text>
</comment>
<protein>
    <recommendedName>
        <fullName evidence="4">DUF952 domain-containing protein</fullName>
    </recommendedName>
</protein>
<organism evidence="2 3">
    <name type="scientific">Teratosphaeria destructans</name>
    <dbReference type="NCBI Taxonomy" id="418781"/>
    <lineage>
        <taxon>Eukaryota</taxon>
        <taxon>Fungi</taxon>
        <taxon>Dikarya</taxon>
        <taxon>Ascomycota</taxon>
        <taxon>Pezizomycotina</taxon>
        <taxon>Dothideomycetes</taxon>
        <taxon>Dothideomycetidae</taxon>
        <taxon>Mycosphaerellales</taxon>
        <taxon>Teratosphaeriaceae</taxon>
        <taxon>Teratosphaeria</taxon>
    </lineage>
</organism>
<dbReference type="EMBL" id="RIBY02001579">
    <property type="protein sequence ID" value="KAH9828413.1"/>
    <property type="molecule type" value="Genomic_DNA"/>
</dbReference>
<evidence type="ECO:0000256" key="1">
    <source>
        <dbReference type="SAM" id="MobiDB-lite"/>
    </source>
</evidence>
<dbReference type="OrthoDB" id="3335358at2759"/>
<evidence type="ECO:0000313" key="2">
    <source>
        <dbReference type="EMBL" id="KAH9828413.1"/>
    </source>
</evidence>
<evidence type="ECO:0000313" key="3">
    <source>
        <dbReference type="Proteomes" id="UP001138500"/>
    </source>
</evidence>
<evidence type="ECO:0008006" key="4">
    <source>
        <dbReference type="Google" id="ProtNLM"/>
    </source>
</evidence>
<feature type="region of interest" description="Disordered" evidence="1">
    <location>
        <begin position="72"/>
        <end position="111"/>
    </location>
</feature>
<dbReference type="Gene3D" id="3.20.170.20">
    <property type="entry name" value="Protein of unknown function DUF952"/>
    <property type="match status" value="1"/>
</dbReference>
<reference evidence="2 3" key="2">
    <citation type="journal article" date="2021" name="Curr. Genet.">
        <title>Genetic response to nitrogen starvation in the aggressive Eucalyptus foliar pathogen Teratosphaeria destructans.</title>
        <authorList>
            <person name="Havenga M."/>
            <person name="Wingfield B.D."/>
            <person name="Wingfield M.J."/>
            <person name="Dreyer L.L."/>
            <person name="Roets F."/>
            <person name="Aylward J."/>
        </authorList>
    </citation>
    <scope>NUCLEOTIDE SEQUENCE [LARGE SCALE GENOMIC DNA]</scope>
    <source>
        <strain evidence="2">CMW44962</strain>
    </source>
</reference>
<dbReference type="AlphaFoldDB" id="A0A9W7W307"/>
<dbReference type="PANTHER" id="PTHR34129">
    <property type="entry name" value="BLR1139 PROTEIN"/>
    <property type="match status" value="1"/>
</dbReference>
<dbReference type="InterPro" id="IPR009297">
    <property type="entry name" value="DUF952"/>
</dbReference>
<dbReference type="Pfam" id="PF06108">
    <property type="entry name" value="DUF952"/>
    <property type="match status" value="1"/>
</dbReference>
<sequence>MPPPTYLYKILDSPPPSPLPPTLPPTALDTKDGFIHLSRAQQIPLTAERFFAAHETVWLLKLRTADLDGDIRYSTEAGAGGDVPEGCRAPPRQREGARRPQYRGGHVSVSD</sequence>
<gene>
    <name evidence="2" type="ORF">Tdes44962_MAKER09323</name>
</gene>
<reference evidence="2 3" key="1">
    <citation type="journal article" date="2018" name="IMA Fungus">
        <title>IMA Genome-F 10: Nine draft genome sequences of Claviceps purpurea s.lat., including C. arundinis, C. humidiphila, and C. cf. spartinae, pseudomolecules for the pitch canker pathogen Fusarium circinatum, draft genome of Davidsoniella eucalypti, Grosmannia galeiformis, Quambalaria eucalypti, and Teratosphaeria destructans.</title>
        <authorList>
            <person name="Wingfield B.D."/>
            <person name="Liu M."/>
            <person name="Nguyen H.D."/>
            <person name="Lane F.A."/>
            <person name="Morgan S.W."/>
            <person name="De Vos L."/>
            <person name="Wilken P.M."/>
            <person name="Duong T.A."/>
            <person name="Aylward J."/>
            <person name="Coetzee M.P."/>
            <person name="Dadej K."/>
            <person name="De Beer Z.W."/>
            <person name="Findlay W."/>
            <person name="Havenga M."/>
            <person name="Kolarik M."/>
            <person name="Menzies J.G."/>
            <person name="Naidoo K."/>
            <person name="Pochopski O."/>
            <person name="Shoukouhi P."/>
            <person name="Santana Q.C."/>
            <person name="Seifert K.A."/>
            <person name="Soal N."/>
            <person name="Steenkamp E.T."/>
            <person name="Tatham C.T."/>
            <person name="van der Nest M.A."/>
            <person name="Wingfield M.J."/>
        </authorList>
    </citation>
    <scope>NUCLEOTIDE SEQUENCE [LARGE SCALE GENOMIC DNA]</scope>
    <source>
        <strain evidence="2">CMW44962</strain>
    </source>
</reference>
<dbReference type="PANTHER" id="PTHR34129:SF1">
    <property type="entry name" value="DUF952 DOMAIN-CONTAINING PROTEIN"/>
    <property type="match status" value="1"/>
</dbReference>
<keyword evidence="3" id="KW-1185">Reference proteome</keyword>
<dbReference type="SUPFAM" id="SSF56399">
    <property type="entry name" value="ADP-ribosylation"/>
    <property type="match status" value="1"/>
</dbReference>
<name>A0A9W7W307_9PEZI</name>
<accession>A0A9W7W307</accession>
<proteinExistence type="predicted"/>